<feature type="transmembrane region" description="Helical" evidence="1">
    <location>
        <begin position="21"/>
        <end position="38"/>
    </location>
</feature>
<evidence type="ECO:0000256" key="1">
    <source>
        <dbReference type="SAM" id="Phobius"/>
    </source>
</evidence>
<dbReference type="Proteomes" id="UP000628775">
    <property type="component" value="Unassembled WGS sequence"/>
</dbReference>
<evidence type="ECO:0008006" key="4">
    <source>
        <dbReference type="Google" id="ProtNLM"/>
    </source>
</evidence>
<gene>
    <name evidence="2" type="ORF">GCM10011391_22460</name>
</gene>
<accession>A0A8J2YHJ3</accession>
<proteinExistence type="predicted"/>
<keyword evidence="1" id="KW-0812">Transmembrane</keyword>
<dbReference type="InterPro" id="IPR025418">
    <property type="entry name" value="YrhC-like"/>
</dbReference>
<reference evidence="2" key="1">
    <citation type="journal article" date="2014" name="Int. J. Syst. Evol. Microbiol.">
        <title>Complete genome sequence of Corynebacterium casei LMG S-19264T (=DSM 44701T), isolated from a smear-ripened cheese.</title>
        <authorList>
            <consortium name="US DOE Joint Genome Institute (JGI-PGF)"/>
            <person name="Walter F."/>
            <person name="Albersmeier A."/>
            <person name="Kalinowski J."/>
            <person name="Ruckert C."/>
        </authorList>
    </citation>
    <scope>NUCLEOTIDE SEQUENCE</scope>
    <source>
        <strain evidence="2">CGMCC 1.15371</strain>
    </source>
</reference>
<sequence>MTDREKNALKLKVVDFRRFGFIFLFLGAFLFMGSVLPFENKTIIKADILVGASLLMLLISILFLWRMKRAAKQYDEQI</sequence>
<dbReference type="Pfam" id="PF14143">
    <property type="entry name" value="YrhC"/>
    <property type="match status" value="1"/>
</dbReference>
<dbReference type="RefSeq" id="WP_188693726.1">
    <property type="nucleotide sequence ID" value="NZ_BMIR01000009.1"/>
</dbReference>
<keyword evidence="1" id="KW-1133">Transmembrane helix</keyword>
<keyword evidence="1" id="KW-0472">Membrane</keyword>
<name>A0A8J2YHJ3_9BACL</name>
<protein>
    <recommendedName>
        <fullName evidence="4">YrhC family protein</fullName>
    </recommendedName>
</protein>
<dbReference type="EMBL" id="BMIR01000009">
    <property type="protein sequence ID" value="GGE43147.1"/>
    <property type="molecule type" value="Genomic_DNA"/>
</dbReference>
<keyword evidence="3" id="KW-1185">Reference proteome</keyword>
<dbReference type="AlphaFoldDB" id="A0A8J2YHJ3"/>
<comment type="caution">
    <text evidence="2">The sequence shown here is derived from an EMBL/GenBank/DDBJ whole genome shotgun (WGS) entry which is preliminary data.</text>
</comment>
<reference evidence="2" key="2">
    <citation type="submission" date="2020-09" db="EMBL/GenBank/DDBJ databases">
        <authorList>
            <person name="Sun Q."/>
            <person name="Zhou Y."/>
        </authorList>
    </citation>
    <scope>NUCLEOTIDE SEQUENCE</scope>
    <source>
        <strain evidence="2">CGMCC 1.15371</strain>
    </source>
</reference>
<evidence type="ECO:0000313" key="3">
    <source>
        <dbReference type="Proteomes" id="UP000628775"/>
    </source>
</evidence>
<evidence type="ECO:0000313" key="2">
    <source>
        <dbReference type="EMBL" id="GGE43147.1"/>
    </source>
</evidence>
<feature type="transmembrane region" description="Helical" evidence="1">
    <location>
        <begin position="44"/>
        <end position="65"/>
    </location>
</feature>
<organism evidence="2 3">
    <name type="scientific">Pullulanibacillus camelliae</name>
    <dbReference type="NCBI Taxonomy" id="1707096"/>
    <lineage>
        <taxon>Bacteria</taxon>
        <taxon>Bacillati</taxon>
        <taxon>Bacillota</taxon>
        <taxon>Bacilli</taxon>
        <taxon>Bacillales</taxon>
        <taxon>Sporolactobacillaceae</taxon>
        <taxon>Pullulanibacillus</taxon>
    </lineage>
</organism>